<protein>
    <submittedName>
        <fullName evidence="1">Uncharacterized protein</fullName>
    </submittedName>
</protein>
<gene>
    <name evidence="1" type="ORF">SASPL_104414</name>
</gene>
<keyword evidence="2" id="KW-1185">Reference proteome</keyword>
<comment type="caution">
    <text evidence="1">The sequence shown here is derived from an EMBL/GenBank/DDBJ whole genome shotgun (WGS) entry which is preliminary data.</text>
</comment>
<accession>A0A8X9A7P4</accession>
<reference evidence="1" key="1">
    <citation type="submission" date="2018-01" db="EMBL/GenBank/DDBJ databases">
        <authorList>
            <person name="Mao J.F."/>
        </authorList>
    </citation>
    <scope>NUCLEOTIDE SEQUENCE</scope>
    <source>
        <strain evidence="1">Huo1</strain>
        <tissue evidence="1">Leaf</tissue>
    </source>
</reference>
<organism evidence="1">
    <name type="scientific">Salvia splendens</name>
    <name type="common">Scarlet sage</name>
    <dbReference type="NCBI Taxonomy" id="180675"/>
    <lineage>
        <taxon>Eukaryota</taxon>
        <taxon>Viridiplantae</taxon>
        <taxon>Streptophyta</taxon>
        <taxon>Embryophyta</taxon>
        <taxon>Tracheophyta</taxon>
        <taxon>Spermatophyta</taxon>
        <taxon>Magnoliopsida</taxon>
        <taxon>eudicotyledons</taxon>
        <taxon>Gunneridae</taxon>
        <taxon>Pentapetalae</taxon>
        <taxon>asterids</taxon>
        <taxon>lamiids</taxon>
        <taxon>Lamiales</taxon>
        <taxon>Lamiaceae</taxon>
        <taxon>Nepetoideae</taxon>
        <taxon>Mentheae</taxon>
        <taxon>Salviinae</taxon>
        <taxon>Salvia</taxon>
        <taxon>Salvia subgen. Calosphace</taxon>
        <taxon>core Calosphace</taxon>
    </lineage>
</organism>
<name>A0A8X9A7P4_SALSN</name>
<evidence type="ECO:0000313" key="2">
    <source>
        <dbReference type="Proteomes" id="UP000298416"/>
    </source>
</evidence>
<evidence type="ECO:0000313" key="1">
    <source>
        <dbReference type="EMBL" id="KAG6432827.1"/>
    </source>
</evidence>
<dbReference type="AlphaFoldDB" id="A0A8X9A7P4"/>
<sequence>MFGGIQLSHDLVDRTLTILSDDRVSSTWMNAIGKDEVAKLVDDTYRKMQISGAPDLASKSQGLSDGAKVKLKDHMDMTRCLCGSSLPTDSMIKVCAVVFTTSLYSVHLDVFVVHNLLILCSS</sequence>
<proteinExistence type="predicted"/>
<dbReference type="Proteomes" id="UP000298416">
    <property type="component" value="Unassembled WGS sequence"/>
</dbReference>
<reference evidence="1" key="2">
    <citation type="submission" date="2020-08" db="EMBL/GenBank/DDBJ databases">
        <title>Plant Genome Project.</title>
        <authorList>
            <person name="Zhang R.-G."/>
        </authorList>
    </citation>
    <scope>NUCLEOTIDE SEQUENCE</scope>
    <source>
        <strain evidence="1">Huo1</strain>
        <tissue evidence="1">Leaf</tissue>
    </source>
</reference>
<dbReference type="EMBL" id="PNBA02000002">
    <property type="protein sequence ID" value="KAG6432827.1"/>
    <property type="molecule type" value="Genomic_DNA"/>
</dbReference>